<dbReference type="OrthoDB" id="7861229at2"/>
<accession>A0A5C4MSH3</accession>
<dbReference type="AlphaFoldDB" id="A0A5C4MSH3"/>
<dbReference type="EMBL" id="VDFU01000021">
    <property type="protein sequence ID" value="TNC47888.1"/>
    <property type="molecule type" value="Genomic_DNA"/>
</dbReference>
<protein>
    <recommendedName>
        <fullName evidence="5">DUF2927 domain-containing protein</fullName>
    </recommendedName>
</protein>
<name>A0A5C4MSH3_9RHOB</name>
<evidence type="ECO:0000313" key="3">
    <source>
        <dbReference type="EMBL" id="TNC47888.1"/>
    </source>
</evidence>
<gene>
    <name evidence="3" type="ORF">FHG66_15565</name>
</gene>
<dbReference type="RefSeq" id="WP_139077989.1">
    <property type="nucleotide sequence ID" value="NZ_VDFU01000021.1"/>
</dbReference>
<evidence type="ECO:0000256" key="1">
    <source>
        <dbReference type="SAM" id="MobiDB-lite"/>
    </source>
</evidence>
<keyword evidence="2" id="KW-0732">Signal</keyword>
<proteinExistence type="predicted"/>
<feature type="region of interest" description="Disordered" evidence="1">
    <location>
        <begin position="205"/>
        <end position="228"/>
    </location>
</feature>
<dbReference type="Proteomes" id="UP000305887">
    <property type="component" value="Unassembled WGS sequence"/>
</dbReference>
<sequence>MKLGALLLAGLLGFGAAAAAEDDFLVTSGKLSSEDFYRLVSCRALPGGPCTVDPVRWSPSRAQDLAVGFAPVPSTYPPQMIRRMSGAVDHAIAEINAAGAALQLRRARKGEPPDITFHLAPVREGDSIEGTGLAGVDGQVIGAALVTIWWDEGEDLAEAVIVMAANLPLSDVGPVVLEELTQAMGLMTDIRNPAYDGISVFSEDSNSVTRLGPQDREALRRHYPPQDP</sequence>
<evidence type="ECO:0000313" key="4">
    <source>
        <dbReference type="Proteomes" id="UP000305887"/>
    </source>
</evidence>
<evidence type="ECO:0000256" key="2">
    <source>
        <dbReference type="SAM" id="SignalP"/>
    </source>
</evidence>
<feature type="signal peptide" evidence="2">
    <location>
        <begin position="1"/>
        <end position="19"/>
    </location>
</feature>
<keyword evidence="4" id="KW-1185">Reference proteome</keyword>
<comment type="caution">
    <text evidence="3">The sequence shown here is derived from an EMBL/GenBank/DDBJ whole genome shotgun (WGS) entry which is preliminary data.</text>
</comment>
<feature type="chain" id="PRO_5022940320" description="DUF2927 domain-containing protein" evidence="2">
    <location>
        <begin position="20"/>
        <end position="228"/>
    </location>
</feature>
<evidence type="ECO:0008006" key="5">
    <source>
        <dbReference type="Google" id="ProtNLM"/>
    </source>
</evidence>
<reference evidence="3 4" key="1">
    <citation type="submission" date="2019-06" db="EMBL/GenBank/DDBJ databases">
        <title>YIM 131921 draft genome.</title>
        <authorList>
            <person name="Jiang L."/>
        </authorList>
    </citation>
    <scope>NUCLEOTIDE SEQUENCE [LARGE SCALE GENOMIC DNA]</scope>
    <source>
        <strain evidence="3 4">YIM 131921</strain>
    </source>
</reference>
<organism evidence="3 4">
    <name type="scientific">Rubellimicrobium rubrum</name>
    <dbReference type="NCBI Taxonomy" id="2585369"/>
    <lineage>
        <taxon>Bacteria</taxon>
        <taxon>Pseudomonadati</taxon>
        <taxon>Pseudomonadota</taxon>
        <taxon>Alphaproteobacteria</taxon>
        <taxon>Rhodobacterales</taxon>
        <taxon>Roseobacteraceae</taxon>
        <taxon>Rubellimicrobium</taxon>
    </lineage>
</organism>